<evidence type="ECO:0000256" key="1">
    <source>
        <dbReference type="ARBA" id="ARBA00004240"/>
    </source>
</evidence>
<dbReference type="AlphaFoldDB" id="A0A1R2B893"/>
<sequence>MEDWNIDTEENSLEDIKVPIFKFEYNQAKKDMFTNTQEDDVPSDDEPIKDRSILEFPNFNIQKEVISTVSCSESIIYSTYTLSMMVFRGDLDSIHEMWQSDSQEFQNAINEPDLRGNTPVMLACKLASTKNIYEKILKFLLFHGGCPTTKDLSGWSLMDQAVCIKNKNIVSAIFDQLYKEKMHKWVEHKNLVLETLRKLPDFYMELNWEFDSSVIPLVSKIAPHDVCKFWKYGTAFRVDTSLVGWKKLRSKRRHMSFYFKPKDYETNVYEEIFLVNHSKETIVYLFEPLDPEEKSVVVNDIINTEPMQGDVKLLSYKFKPCLNWRNNHVTQKLGPWDTNKYKISYKGQMKYKKKAKNVGPCVECDYFNIEVDDPVAVQFSFPSQNEPTRTIIKKSKAFLWQSTNFPFTLQDFLPILAMIGEANTSVKKLYNFLSNENLLQKLSPNSFPVKVDIPLTLSVKAVVTFDKFQLITDDKSLEVPNYSLQSRKVAQKILTCPKKRLLLMNLVI</sequence>
<evidence type="ECO:0000259" key="7">
    <source>
        <dbReference type="Pfam" id="PF11904"/>
    </source>
</evidence>
<organism evidence="8 9">
    <name type="scientific">Stentor coeruleus</name>
    <dbReference type="NCBI Taxonomy" id="5963"/>
    <lineage>
        <taxon>Eukaryota</taxon>
        <taxon>Sar</taxon>
        <taxon>Alveolata</taxon>
        <taxon>Ciliophora</taxon>
        <taxon>Postciliodesmatophora</taxon>
        <taxon>Heterotrichea</taxon>
        <taxon>Heterotrichida</taxon>
        <taxon>Stentoridae</taxon>
        <taxon>Stentor</taxon>
    </lineage>
</organism>
<reference evidence="8 9" key="1">
    <citation type="submission" date="2016-11" db="EMBL/GenBank/DDBJ databases">
        <title>The macronuclear genome of Stentor coeruleus: a giant cell with tiny introns.</title>
        <authorList>
            <person name="Slabodnick M."/>
            <person name="Ruby J.G."/>
            <person name="Reiff S.B."/>
            <person name="Swart E.C."/>
            <person name="Gosai S."/>
            <person name="Prabakaran S."/>
            <person name="Witkowska E."/>
            <person name="Larue G.E."/>
            <person name="Fisher S."/>
            <person name="Freeman R.M."/>
            <person name="Gunawardena J."/>
            <person name="Chu W."/>
            <person name="Stover N.A."/>
            <person name="Gregory B.D."/>
            <person name="Nowacki M."/>
            <person name="Derisi J."/>
            <person name="Roy S.W."/>
            <person name="Marshall W.F."/>
            <person name="Sood P."/>
        </authorList>
    </citation>
    <scope>NUCLEOTIDE SEQUENCE [LARGE SCALE GENOMIC DNA]</scope>
    <source>
        <strain evidence="8">WM001</strain>
    </source>
</reference>
<keyword evidence="6" id="KW-0472">Membrane</keyword>
<gene>
    <name evidence="8" type="ORF">SteCoe_28559</name>
</gene>
<evidence type="ECO:0000256" key="2">
    <source>
        <dbReference type="ARBA" id="ARBA00004308"/>
    </source>
</evidence>
<dbReference type="Proteomes" id="UP000187209">
    <property type="component" value="Unassembled WGS sequence"/>
</dbReference>
<evidence type="ECO:0000256" key="3">
    <source>
        <dbReference type="ARBA" id="ARBA00022737"/>
    </source>
</evidence>
<dbReference type="Gene3D" id="1.25.40.20">
    <property type="entry name" value="Ankyrin repeat-containing domain"/>
    <property type="match status" value="1"/>
</dbReference>
<keyword evidence="5" id="KW-0040">ANK repeat</keyword>
<dbReference type="OrthoDB" id="1938156at2759"/>
<keyword evidence="3" id="KW-0677">Repeat</keyword>
<evidence type="ECO:0000256" key="4">
    <source>
        <dbReference type="ARBA" id="ARBA00022824"/>
    </source>
</evidence>
<dbReference type="InterPro" id="IPR055285">
    <property type="entry name" value="ANKRD13_C"/>
</dbReference>
<keyword evidence="9" id="KW-1185">Reference proteome</keyword>
<feature type="domain" description="Ankyrin repeat" evidence="7">
    <location>
        <begin position="387"/>
        <end position="481"/>
    </location>
</feature>
<dbReference type="SUPFAM" id="SSF48403">
    <property type="entry name" value="Ankyrin repeat"/>
    <property type="match status" value="1"/>
</dbReference>
<dbReference type="EMBL" id="MPUH01000865">
    <property type="protein sequence ID" value="OMJ72895.1"/>
    <property type="molecule type" value="Genomic_DNA"/>
</dbReference>
<evidence type="ECO:0000256" key="6">
    <source>
        <dbReference type="ARBA" id="ARBA00023136"/>
    </source>
</evidence>
<dbReference type="Pfam" id="PF11904">
    <property type="entry name" value="ANKRD13_C"/>
    <property type="match status" value="2"/>
</dbReference>
<protein>
    <recommendedName>
        <fullName evidence="7">Ankyrin repeat domain-containing protein</fullName>
    </recommendedName>
</protein>
<comment type="caution">
    <text evidence="8">The sequence shown here is derived from an EMBL/GenBank/DDBJ whole genome shotgun (WGS) entry which is preliminary data.</text>
</comment>
<dbReference type="InterPro" id="IPR036770">
    <property type="entry name" value="Ankyrin_rpt-contain_sf"/>
</dbReference>
<evidence type="ECO:0000313" key="9">
    <source>
        <dbReference type="Proteomes" id="UP000187209"/>
    </source>
</evidence>
<dbReference type="GO" id="GO:0005783">
    <property type="term" value="C:endoplasmic reticulum"/>
    <property type="evidence" value="ECO:0007669"/>
    <property type="project" value="UniProtKB-SubCell"/>
</dbReference>
<feature type="domain" description="Ankyrin repeat" evidence="7">
    <location>
        <begin position="237"/>
        <end position="344"/>
    </location>
</feature>
<evidence type="ECO:0000256" key="5">
    <source>
        <dbReference type="ARBA" id="ARBA00023043"/>
    </source>
</evidence>
<accession>A0A1R2B893</accession>
<dbReference type="PANTHER" id="PTHR12447">
    <property type="entry name" value="ANKYRIN REPEAT DOMAIN-CONTAINING PROTEIN 13"/>
    <property type="match status" value="1"/>
</dbReference>
<evidence type="ECO:0000313" key="8">
    <source>
        <dbReference type="EMBL" id="OMJ72895.1"/>
    </source>
</evidence>
<dbReference type="PANTHER" id="PTHR12447:SF25">
    <property type="entry name" value="ANKYRIN REPEAT DOMAIN-CONTAINING PROTEIN 13C"/>
    <property type="match status" value="1"/>
</dbReference>
<proteinExistence type="predicted"/>
<keyword evidence="4" id="KW-0256">Endoplasmic reticulum</keyword>
<dbReference type="InterPro" id="IPR021832">
    <property type="entry name" value="ANKRD13"/>
</dbReference>
<comment type="subcellular location">
    <subcellularLocation>
        <location evidence="2">Endomembrane system</location>
    </subcellularLocation>
    <subcellularLocation>
        <location evidence="1">Endoplasmic reticulum</location>
    </subcellularLocation>
</comment>
<name>A0A1R2B893_9CILI</name>